<dbReference type="PANTHER" id="PTHR40734">
    <property type="entry name" value="TRNA-SPECIFIC ADENOSINE DEAMINASE-RELATED"/>
    <property type="match status" value="1"/>
</dbReference>
<gene>
    <name evidence="2" type="ORF">NWT39_14045</name>
</gene>
<dbReference type="InterPro" id="IPR007003">
    <property type="entry name" value="DUF655"/>
</dbReference>
<dbReference type="PANTHER" id="PTHR40734:SF1">
    <property type="entry name" value="DNA-BINDING PROTEIN"/>
    <property type="match status" value="1"/>
</dbReference>
<feature type="compositionally biased region" description="Low complexity" evidence="1">
    <location>
        <begin position="1"/>
        <end position="20"/>
    </location>
</feature>
<dbReference type="Gene3D" id="1.10.150.280">
    <property type="entry name" value="AF1531-like domain"/>
    <property type="match status" value="1"/>
</dbReference>
<reference evidence="2" key="1">
    <citation type="submission" date="2022-08" db="EMBL/GenBank/DDBJ databases">
        <title>Dynamic responses of ammonia-oxidizing microbial communities induced by reactive oxygen species (ROS) in fluctuating redox aquifers.</title>
        <authorList>
            <person name="Wang P."/>
            <person name="Wang H."/>
        </authorList>
    </citation>
    <scope>NUCLEOTIDE SEQUENCE</scope>
    <source>
        <strain evidence="2">PLX03</strain>
    </source>
</reference>
<evidence type="ECO:0000256" key="1">
    <source>
        <dbReference type="SAM" id="MobiDB-lite"/>
    </source>
</evidence>
<dbReference type="RefSeq" id="WP_075055736.1">
    <property type="nucleotide sequence ID" value="NZ_CP103305.1"/>
</dbReference>
<dbReference type="EMBL" id="CP103305">
    <property type="protein sequence ID" value="UVS69013.1"/>
    <property type="molecule type" value="Genomic_DNA"/>
</dbReference>
<dbReference type="GeneID" id="74948081"/>
<sequence>MSAAQDPAAGAAGQQPPARAEAGHDHGQRKYEEYAYVLDYTPRGKSATVRGREGVIVQAIGEERLTLLELLGVQNSTFEVGERLYIGREGRNKIMSVLGRLDYNDVSQSAKNELPAIVEKVVVANEKRFVDYINMSQPITPRIHALELIPGIGKTYMMTIIKEREKKKFESFADLQTRVGLREPAKLVAKRIIEEIMGQARMNLFVRK</sequence>
<dbReference type="SUPFAM" id="SSF160975">
    <property type="entry name" value="AF1531-like"/>
    <property type="match status" value="1"/>
</dbReference>
<evidence type="ECO:0000313" key="2">
    <source>
        <dbReference type="EMBL" id="UVS69013.1"/>
    </source>
</evidence>
<accession>A0A977IDM3</accession>
<dbReference type="Gene3D" id="2.40.50.140">
    <property type="entry name" value="Nucleic acid-binding proteins"/>
    <property type="match status" value="1"/>
</dbReference>
<dbReference type="AlphaFoldDB" id="A0A977IDM3"/>
<dbReference type="InterPro" id="IPR012340">
    <property type="entry name" value="NA-bd_OB-fold"/>
</dbReference>
<protein>
    <submittedName>
        <fullName evidence="2">DUF655 domain-containing protein</fullName>
    </submittedName>
</protein>
<organism evidence="2">
    <name type="scientific">Nitrososphaera viennensis</name>
    <dbReference type="NCBI Taxonomy" id="1034015"/>
    <lineage>
        <taxon>Archaea</taxon>
        <taxon>Nitrososphaerota</taxon>
        <taxon>Nitrososphaeria</taxon>
        <taxon>Nitrososphaerales</taxon>
        <taxon>Nitrososphaeraceae</taxon>
        <taxon>Nitrososphaera</taxon>
    </lineage>
</organism>
<proteinExistence type="predicted"/>
<dbReference type="Proteomes" id="UP001059771">
    <property type="component" value="Chromosome"/>
</dbReference>
<dbReference type="Pfam" id="PF04919">
    <property type="entry name" value="DUF655"/>
    <property type="match status" value="1"/>
</dbReference>
<name>A0A977IDM3_9ARCH</name>
<feature type="region of interest" description="Disordered" evidence="1">
    <location>
        <begin position="1"/>
        <end position="26"/>
    </location>
</feature>